<comment type="caution">
    <text evidence="2">The sequence shown here is derived from an EMBL/GenBank/DDBJ whole genome shotgun (WGS) entry which is preliminary data.</text>
</comment>
<dbReference type="AlphaFoldDB" id="A0A9D4N0X2"/>
<proteinExistence type="predicted"/>
<evidence type="ECO:0000256" key="1">
    <source>
        <dbReference type="SAM" id="MobiDB-lite"/>
    </source>
</evidence>
<evidence type="ECO:0000313" key="2">
    <source>
        <dbReference type="EMBL" id="KAH3885833.1"/>
    </source>
</evidence>
<name>A0A9D4N0X2_DREPO</name>
<organism evidence="2 3">
    <name type="scientific">Dreissena polymorpha</name>
    <name type="common">Zebra mussel</name>
    <name type="synonym">Mytilus polymorpha</name>
    <dbReference type="NCBI Taxonomy" id="45954"/>
    <lineage>
        <taxon>Eukaryota</taxon>
        <taxon>Metazoa</taxon>
        <taxon>Spiralia</taxon>
        <taxon>Lophotrochozoa</taxon>
        <taxon>Mollusca</taxon>
        <taxon>Bivalvia</taxon>
        <taxon>Autobranchia</taxon>
        <taxon>Heteroconchia</taxon>
        <taxon>Euheterodonta</taxon>
        <taxon>Imparidentia</taxon>
        <taxon>Neoheterodontei</taxon>
        <taxon>Myida</taxon>
        <taxon>Dreissenoidea</taxon>
        <taxon>Dreissenidae</taxon>
        <taxon>Dreissena</taxon>
    </lineage>
</organism>
<sequence length="60" mass="6484">MATLVVTGRRLHPRDGFPSALSVLSTAVPGPLSEATPSMFLGLQRPPKQPQVRSVLPPHW</sequence>
<keyword evidence="3" id="KW-1185">Reference proteome</keyword>
<reference evidence="2" key="2">
    <citation type="submission" date="2020-11" db="EMBL/GenBank/DDBJ databases">
        <authorList>
            <person name="McCartney M.A."/>
            <person name="Auch B."/>
            <person name="Kono T."/>
            <person name="Mallez S."/>
            <person name="Becker A."/>
            <person name="Gohl D.M."/>
            <person name="Silverstein K.A.T."/>
            <person name="Koren S."/>
            <person name="Bechman K.B."/>
            <person name="Herman A."/>
            <person name="Abrahante J.E."/>
            <person name="Garbe J."/>
        </authorList>
    </citation>
    <scope>NUCLEOTIDE SEQUENCE</scope>
    <source>
        <strain evidence="2">Duluth1</strain>
        <tissue evidence="2">Whole animal</tissue>
    </source>
</reference>
<gene>
    <name evidence="2" type="ORF">DPMN_009832</name>
</gene>
<protein>
    <submittedName>
        <fullName evidence="2">Uncharacterized protein</fullName>
    </submittedName>
</protein>
<feature type="region of interest" description="Disordered" evidence="1">
    <location>
        <begin position="41"/>
        <end position="60"/>
    </location>
</feature>
<accession>A0A9D4N0X2</accession>
<reference evidence="2" key="1">
    <citation type="journal article" date="2019" name="bioRxiv">
        <title>The Genome of the Zebra Mussel, Dreissena polymorpha: A Resource for Invasive Species Research.</title>
        <authorList>
            <person name="McCartney M.A."/>
            <person name="Auch B."/>
            <person name="Kono T."/>
            <person name="Mallez S."/>
            <person name="Zhang Y."/>
            <person name="Obille A."/>
            <person name="Becker A."/>
            <person name="Abrahante J.E."/>
            <person name="Garbe J."/>
            <person name="Badalamenti J.P."/>
            <person name="Herman A."/>
            <person name="Mangelson H."/>
            <person name="Liachko I."/>
            <person name="Sullivan S."/>
            <person name="Sone E.D."/>
            <person name="Koren S."/>
            <person name="Silverstein K.A.T."/>
            <person name="Beckman K.B."/>
            <person name="Gohl D.M."/>
        </authorList>
    </citation>
    <scope>NUCLEOTIDE SEQUENCE</scope>
    <source>
        <strain evidence="2">Duluth1</strain>
        <tissue evidence="2">Whole animal</tissue>
    </source>
</reference>
<evidence type="ECO:0000313" key="3">
    <source>
        <dbReference type="Proteomes" id="UP000828390"/>
    </source>
</evidence>
<dbReference type="EMBL" id="JAIWYP010000001">
    <property type="protein sequence ID" value="KAH3885833.1"/>
    <property type="molecule type" value="Genomic_DNA"/>
</dbReference>
<dbReference type="Proteomes" id="UP000828390">
    <property type="component" value="Unassembled WGS sequence"/>
</dbReference>